<dbReference type="GO" id="GO:0032259">
    <property type="term" value="P:methylation"/>
    <property type="evidence" value="ECO:0007669"/>
    <property type="project" value="UniProtKB-KW"/>
</dbReference>
<protein>
    <submittedName>
        <fullName evidence="2">Methyltransferase domain-containing protein</fullName>
    </submittedName>
</protein>
<dbReference type="InterPro" id="IPR029063">
    <property type="entry name" value="SAM-dependent_MTases_sf"/>
</dbReference>
<dbReference type="RefSeq" id="WP_282763627.1">
    <property type="nucleotide sequence ID" value="NZ_JASCTH010000020.1"/>
</dbReference>
<keyword evidence="2" id="KW-0489">Methyltransferase</keyword>
<dbReference type="InterPro" id="IPR013216">
    <property type="entry name" value="Methyltransf_11"/>
</dbReference>
<dbReference type="CDD" id="cd02440">
    <property type="entry name" value="AdoMet_MTases"/>
    <property type="match status" value="1"/>
</dbReference>
<gene>
    <name evidence="2" type="ORF">QLQ12_28505</name>
</gene>
<dbReference type="PANTHER" id="PTHR43861:SF1">
    <property type="entry name" value="TRANS-ACONITATE 2-METHYLTRANSFERASE"/>
    <property type="match status" value="1"/>
</dbReference>
<dbReference type="Gene3D" id="3.40.50.150">
    <property type="entry name" value="Vaccinia Virus protein VP39"/>
    <property type="match status" value="1"/>
</dbReference>
<evidence type="ECO:0000259" key="1">
    <source>
        <dbReference type="Pfam" id="PF08241"/>
    </source>
</evidence>
<keyword evidence="2" id="KW-0808">Transferase</keyword>
<comment type="caution">
    <text evidence="2">The sequence shown here is derived from an EMBL/GenBank/DDBJ whole genome shotgun (WGS) entry which is preliminary data.</text>
</comment>
<sequence length="259" mass="27018">MSGQIEIFNEAADDYDRLGVDFFTPFGAALTEAAGIKPGDRVLDVGCGRGAVLFPAAAAAGPAGHVTGIDLATRMVELTRAAAAGLPNVTVEPGDAQAPDFPDASFDVITAGLVLFFLPDPGAALAAYRRLLRPGGRLAFSAAASYDDYFVEAMKALAGHADGPPPPPAGQAEMFDNADTLRAAVGEAGFSGTDVRDHTVASTFRDRRHFFSWINSHGGRAVTRRIPQQRREAALADLAAVLPEPITLSTTMHLGVAST</sequence>
<proteinExistence type="predicted"/>
<feature type="domain" description="Methyltransferase type 11" evidence="1">
    <location>
        <begin position="43"/>
        <end position="140"/>
    </location>
</feature>
<reference evidence="2 3" key="1">
    <citation type="submission" date="2023-05" db="EMBL/GenBank/DDBJ databases">
        <title>Actinoplanes sp. NEAU-A12 genome sequencing.</title>
        <authorList>
            <person name="Wang Z.-S."/>
        </authorList>
    </citation>
    <scope>NUCLEOTIDE SEQUENCE [LARGE SCALE GENOMIC DNA]</scope>
    <source>
        <strain evidence="2 3">NEAU-A12</strain>
    </source>
</reference>
<dbReference type="GO" id="GO:0008168">
    <property type="term" value="F:methyltransferase activity"/>
    <property type="evidence" value="ECO:0007669"/>
    <property type="project" value="UniProtKB-KW"/>
</dbReference>
<evidence type="ECO:0000313" key="3">
    <source>
        <dbReference type="Proteomes" id="UP001241758"/>
    </source>
</evidence>
<dbReference type="PANTHER" id="PTHR43861">
    <property type="entry name" value="TRANS-ACONITATE 2-METHYLTRANSFERASE-RELATED"/>
    <property type="match status" value="1"/>
</dbReference>
<evidence type="ECO:0000313" key="2">
    <source>
        <dbReference type="EMBL" id="MDI6102569.1"/>
    </source>
</evidence>
<name>A0ABT6WS95_9ACTN</name>
<organism evidence="2 3">
    <name type="scientific">Actinoplanes sandaracinus</name>
    <dbReference type="NCBI Taxonomy" id="3045177"/>
    <lineage>
        <taxon>Bacteria</taxon>
        <taxon>Bacillati</taxon>
        <taxon>Actinomycetota</taxon>
        <taxon>Actinomycetes</taxon>
        <taxon>Micromonosporales</taxon>
        <taxon>Micromonosporaceae</taxon>
        <taxon>Actinoplanes</taxon>
    </lineage>
</organism>
<dbReference type="SUPFAM" id="SSF53335">
    <property type="entry name" value="S-adenosyl-L-methionine-dependent methyltransferases"/>
    <property type="match status" value="1"/>
</dbReference>
<dbReference type="Pfam" id="PF08241">
    <property type="entry name" value="Methyltransf_11"/>
    <property type="match status" value="1"/>
</dbReference>
<accession>A0ABT6WS95</accession>
<dbReference type="EMBL" id="JASCTH010000020">
    <property type="protein sequence ID" value="MDI6102569.1"/>
    <property type="molecule type" value="Genomic_DNA"/>
</dbReference>
<keyword evidence="3" id="KW-1185">Reference proteome</keyword>
<dbReference type="Proteomes" id="UP001241758">
    <property type="component" value="Unassembled WGS sequence"/>
</dbReference>